<evidence type="ECO:0000313" key="3">
    <source>
        <dbReference type="Proteomes" id="UP000286045"/>
    </source>
</evidence>
<accession>A0A439DI90</accession>
<dbReference type="Proteomes" id="UP000286045">
    <property type="component" value="Unassembled WGS sequence"/>
</dbReference>
<feature type="compositionally biased region" description="Low complexity" evidence="1">
    <location>
        <begin position="252"/>
        <end position="270"/>
    </location>
</feature>
<reference evidence="2 3" key="1">
    <citation type="submission" date="2018-12" db="EMBL/GenBank/DDBJ databases">
        <title>Draft genome sequence of Xylaria grammica IHI A82.</title>
        <authorList>
            <person name="Buettner E."/>
            <person name="Kellner H."/>
        </authorList>
    </citation>
    <scope>NUCLEOTIDE SEQUENCE [LARGE SCALE GENOMIC DNA]</scope>
    <source>
        <strain evidence="2 3">IHI A82</strain>
    </source>
</reference>
<name>A0A439DI90_9PEZI</name>
<organism evidence="2 3">
    <name type="scientific">Xylaria grammica</name>
    <dbReference type="NCBI Taxonomy" id="363999"/>
    <lineage>
        <taxon>Eukaryota</taxon>
        <taxon>Fungi</taxon>
        <taxon>Dikarya</taxon>
        <taxon>Ascomycota</taxon>
        <taxon>Pezizomycotina</taxon>
        <taxon>Sordariomycetes</taxon>
        <taxon>Xylariomycetidae</taxon>
        <taxon>Xylariales</taxon>
        <taxon>Xylariaceae</taxon>
        <taxon>Xylaria</taxon>
    </lineage>
</organism>
<evidence type="ECO:0000313" key="2">
    <source>
        <dbReference type="EMBL" id="RWA14114.1"/>
    </source>
</evidence>
<proteinExistence type="predicted"/>
<comment type="caution">
    <text evidence="2">The sequence shown here is derived from an EMBL/GenBank/DDBJ whole genome shotgun (WGS) entry which is preliminary data.</text>
</comment>
<dbReference type="STRING" id="363999.A0A439DI90"/>
<dbReference type="EMBL" id="RYZI01000013">
    <property type="protein sequence ID" value="RWA14114.1"/>
    <property type="molecule type" value="Genomic_DNA"/>
</dbReference>
<keyword evidence="3" id="KW-1185">Reference proteome</keyword>
<feature type="region of interest" description="Disordered" evidence="1">
    <location>
        <begin position="248"/>
        <end position="293"/>
    </location>
</feature>
<evidence type="ECO:0000256" key="1">
    <source>
        <dbReference type="SAM" id="MobiDB-lite"/>
    </source>
</evidence>
<gene>
    <name evidence="2" type="ORF">EKO27_g977</name>
</gene>
<dbReference type="AlphaFoldDB" id="A0A439DI90"/>
<sequence length="345" mass="38201">MPHSSSGMAWPSVADLEQAALSVLHLMRGVAGLTNMRLAVVGDLAVKKYLGEPRPCESIEFIITKASPSSVKKTLVSHPHGKKVIIEKGQSIFYRHQAGWVVEVKITPEWLCPYVPSSAQLLADIEKLPYISLEDLIVFKADACGLHESNASKQREARDAGALLTLASEHFPLKLADTKMQKIDQALDTLVEYSPPGQDKKWWDMRLGKQHDKRRSAQDILSELGDALRLDEEGNRRALRRSSVFSLNNRGSESSFNSTSSVSSQTTTPLSSPPLKTRPRKMSVSGSYPRPRRHTQAIIDAQPNDQPEAPLHQYHRDLCHMHIVASLDKSGRSSPGISLMTFPGK</sequence>
<protein>
    <submittedName>
        <fullName evidence="2">Uncharacterized protein</fullName>
    </submittedName>
</protein>